<dbReference type="SMART" id="SM00354">
    <property type="entry name" value="HTH_LACI"/>
    <property type="match status" value="1"/>
</dbReference>
<accession>A0A846RZH8</accession>
<evidence type="ECO:0000313" key="5">
    <source>
        <dbReference type="EMBL" id="NJC23591.1"/>
    </source>
</evidence>
<dbReference type="InterPro" id="IPR046335">
    <property type="entry name" value="LacI/GalR-like_sensor"/>
</dbReference>
<keyword evidence="2 5" id="KW-0238">DNA-binding</keyword>
<name>A0A846RZH8_9MICC</name>
<dbReference type="Gene3D" id="1.10.260.40">
    <property type="entry name" value="lambda repressor-like DNA-binding domains"/>
    <property type="match status" value="1"/>
</dbReference>
<dbReference type="RefSeq" id="WP_167994825.1">
    <property type="nucleotide sequence ID" value="NZ_JAATJL010000001.1"/>
</dbReference>
<evidence type="ECO:0000259" key="4">
    <source>
        <dbReference type="PROSITE" id="PS50932"/>
    </source>
</evidence>
<evidence type="ECO:0000313" key="6">
    <source>
        <dbReference type="Proteomes" id="UP000547458"/>
    </source>
</evidence>
<sequence length="342" mass="36388">MVGIKDVAALAGVSTATVSRALNGNGQVSERARLKVLEAAKHLDFVPSFSASSLASGRNRNVGVVVPSVNRWYFSQIVDSVAASLLDAGYDLTLYNLSEGAEHRDRVLSEFLLRQRCDGVISVSLQLSKTELGQLLAVGKPIVGIGGPLPGADTISVNEFSIAQLATEHLVGLGHRRIAYIGGPEDAAKDFNISEGRRRGYEVAMEQAGIKIVPSWLAYAPFTIAGGYASAKQMLGYPRNRPTAVFCASDEMAIGTIVAARELGLRVPDALSVIGIDGHDLGEVFGLTTIAQFPELQGAHAVERMLELLVDDDDADARTNHTAHTEMIIRSSTSAPTDQLHG</sequence>
<gene>
    <name evidence="5" type="ORF">BJ994_002667</name>
</gene>
<dbReference type="GO" id="GO:0003700">
    <property type="term" value="F:DNA-binding transcription factor activity"/>
    <property type="evidence" value="ECO:0007669"/>
    <property type="project" value="TreeGrafter"/>
</dbReference>
<dbReference type="Pfam" id="PF00356">
    <property type="entry name" value="LacI"/>
    <property type="match status" value="1"/>
</dbReference>
<evidence type="ECO:0000256" key="1">
    <source>
        <dbReference type="ARBA" id="ARBA00023015"/>
    </source>
</evidence>
<organism evidence="5 6">
    <name type="scientific">Arthrobacter pigmenti</name>
    <dbReference type="NCBI Taxonomy" id="271432"/>
    <lineage>
        <taxon>Bacteria</taxon>
        <taxon>Bacillati</taxon>
        <taxon>Actinomycetota</taxon>
        <taxon>Actinomycetes</taxon>
        <taxon>Micrococcales</taxon>
        <taxon>Micrococcaceae</taxon>
        <taxon>Arthrobacter</taxon>
    </lineage>
</organism>
<dbReference type="InterPro" id="IPR010982">
    <property type="entry name" value="Lambda_DNA-bd_dom_sf"/>
</dbReference>
<dbReference type="EMBL" id="JAATJL010000001">
    <property type="protein sequence ID" value="NJC23591.1"/>
    <property type="molecule type" value="Genomic_DNA"/>
</dbReference>
<dbReference type="Pfam" id="PF13377">
    <property type="entry name" value="Peripla_BP_3"/>
    <property type="match status" value="1"/>
</dbReference>
<dbReference type="SUPFAM" id="SSF47413">
    <property type="entry name" value="lambda repressor-like DNA-binding domains"/>
    <property type="match status" value="1"/>
</dbReference>
<dbReference type="GO" id="GO:0000976">
    <property type="term" value="F:transcription cis-regulatory region binding"/>
    <property type="evidence" value="ECO:0007669"/>
    <property type="project" value="TreeGrafter"/>
</dbReference>
<dbReference type="InterPro" id="IPR000843">
    <property type="entry name" value="HTH_LacI"/>
</dbReference>
<dbReference type="CDD" id="cd06267">
    <property type="entry name" value="PBP1_LacI_sugar_binding-like"/>
    <property type="match status" value="1"/>
</dbReference>
<dbReference type="Gene3D" id="3.40.50.2300">
    <property type="match status" value="2"/>
</dbReference>
<dbReference type="AlphaFoldDB" id="A0A846RZH8"/>
<dbReference type="PROSITE" id="PS50932">
    <property type="entry name" value="HTH_LACI_2"/>
    <property type="match status" value="1"/>
</dbReference>
<comment type="caution">
    <text evidence="5">The sequence shown here is derived from an EMBL/GenBank/DDBJ whole genome shotgun (WGS) entry which is preliminary data.</text>
</comment>
<dbReference type="InterPro" id="IPR028082">
    <property type="entry name" value="Peripla_BP_I"/>
</dbReference>
<keyword evidence="6" id="KW-1185">Reference proteome</keyword>
<dbReference type="PROSITE" id="PS00356">
    <property type="entry name" value="HTH_LACI_1"/>
    <property type="match status" value="1"/>
</dbReference>
<dbReference type="Proteomes" id="UP000547458">
    <property type="component" value="Unassembled WGS sequence"/>
</dbReference>
<keyword evidence="1" id="KW-0805">Transcription regulation</keyword>
<protein>
    <submittedName>
        <fullName evidence="5">DNA-binding LacI/PurR family transcriptional regulator</fullName>
    </submittedName>
</protein>
<evidence type="ECO:0000256" key="3">
    <source>
        <dbReference type="ARBA" id="ARBA00023163"/>
    </source>
</evidence>
<dbReference type="SUPFAM" id="SSF53822">
    <property type="entry name" value="Periplasmic binding protein-like I"/>
    <property type="match status" value="1"/>
</dbReference>
<dbReference type="PANTHER" id="PTHR30146">
    <property type="entry name" value="LACI-RELATED TRANSCRIPTIONAL REPRESSOR"/>
    <property type="match status" value="1"/>
</dbReference>
<proteinExistence type="predicted"/>
<dbReference type="CDD" id="cd01392">
    <property type="entry name" value="HTH_LacI"/>
    <property type="match status" value="1"/>
</dbReference>
<dbReference type="PANTHER" id="PTHR30146:SF120">
    <property type="entry name" value="ALANINE RACEMASE"/>
    <property type="match status" value="1"/>
</dbReference>
<keyword evidence="3" id="KW-0804">Transcription</keyword>
<feature type="domain" description="HTH lacI-type" evidence="4">
    <location>
        <begin position="2"/>
        <end position="56"/>
    </location>
</feature>
<evidence type="ECO:0000256" key="2">
    <source>
        <dbReference type="ARBA" id="ARBA00023125"/>
    </source>
</evidence>
<reference evidence="5 6" key="1">
    <citation type="submission" date="2020-03" db="EMBL/GenBank/DDBJ databases">
        <title>Sequencing the genomes of 1000 actinobacteria strains.</title>
        <authorList>
            <person name="Klenk H.-P."/>
        </authorList>
    </citation>
    <scope>NUCLEOTIDE SEQUENCE [LARGE SCALE GENOMIC DNA]</scope>
    <source>
        <strain evidence="5 6">DSM 16403</strain>
    </source>
</reference>